<dbReference type="AlphaFoldDB" id="A0A926DXY4"/>
<keyword evidence="9 10" id="KW-0342">GTP-binding</keyword>
<protein>
    <recommendedName>
        <fullName evidence="10">Small ribosomal subunit biogenesis GTPase RsgA</fullName>
        <ecNumber evidence="10">3.6.1.-</ecNumber>
    </recommendedName>
</protein>
<dbReference type="GO" id="GO:0005737">
    <property type="term" value="C:cytoplasm"/>
    <property type="evidence" value="ECO:0007669"/>
    <property type="project" value="UniProtKB-SubCell"/>
</dbReference>
<comment type="subunit">
    <text evidence="10">Monomer. Associates with 30S ribosomal subunit, binds 16S rRNA.</text>
</comment>
<evidence type="ECO:0000256" key="3">
    <source>
        <dbReference type="ARBA" id="ARBA00022723"/>
    </source>
</evidence>
<dbReference type="InterPro" id="IPR030378">
    <property type="entry name" value="G_CP_dom"/>
</dbReference>
<comment type="cofactor">
    <cofactor evidence="10">
        <name>Zn(2+)</name>
        <dbReference type="ChEBI" id="CHEBI:29105"/>
    </cofactor>
    <text evidence="10">Binds 1 zinc ion per subunit.</text>
</comment>
<keyword evidence="6 10" id="KW-0378">Hydrolase</keyword>
<dbReference type="EC" id="3.6.1.-" evidence="10"/>
<dbReference type="CDD" id="cd01854">
    <property type="entry name" value="YjeQ_EngC"/>
    <property type="match status" value="1"/>
</dbReference>
<feature type="binding site" evidence="10">
    <location>
        <position position="286"/>
    </location>
    <ligand>
        <name>Zn(2+)</name>
        <dbReference type="ChEBI" id="CHEBI:29105"/>
    </ligand>
</feature>
<organism evidence="13 14">
    <name type="scientific">Ligaoa zhengdingensis</name>
    <dbReference type="NCBI Taxonomy" id="2763658"/>
    <lineage>
        <taxon>Bacteria</taxon>
        <taxon>Bacillati</taxon>
        <taxon>Bacillota</taxon>
        <taxon>Clostridia</taxon>
        <taxon>Eubacteriales</taxon>
        <taxon>Oscillospiraceae</taxon>
        <taxon>Ligaoa</taxon>
    </lineage>
</organism>
<dbReference type="GO" id="GO:0046872">
    <property type="term" value="F:metal ion binding"/>
    <property type="evidence" value="ECO:0007669"/>
    <property type="project" value="UniProtKB-KW"/>
</dbReference>
<dbReference type="PROSITE" id="PS51721">
    <property type="entry name" value="G_CP"/>
    <property type="match status" value="1"/>
</dbReference>
<feature type="binding site" evidence="10">
    <location>
        <begin position="203"/>
        <end position="211"/>
    </location>
    <ligand>
        <name>GTP</name>
        <dbReference type="ChEBI" id="CHEBI:37565"/>
    </ligand>
</feature>
<dbReference type="HAMAP" id="MF_01820">
    <property type="entry name" value="GTPase_RsgA"/>
    <property type="match status" value="1"/>
</dbReference>
<dbReference type="Pfam" id="PF03193">
    <property type="entry name" value="RsgA_GTPase"/>
    <property type="match status" value="1"/>
</dbReference>
<dbReference type="EMBL" id="JACRST010000003">
    <property type="protein sequence ID" value="MBC8545953.1"/>
    <property type="molecule type" value="Genomic_DNA"/>
</dbReference>
<evidence type="ECO:0000313" key="14">
    <source>
        <dbReference type="Proteomes" id="UP000653127"/>
    </source>
</evidence>
<sequence length="362" mass="40404">MKQLNMKDLGYTGRFETEAAMYGGLFVARVVSQSRDLYRILCENGELMASVSGKFRFETTRLSDFPAVGDFVMIDRETDLNGNAVIHHVLSRKSAFIRKAAGTANDEQIVASNIDTVFLCMSLNHDFNLRRLERYLAISWDSGAIPVVVLTKADLCDHVEQWVAQVESVAIGADILITSSVDEDGYASILKYIEPGQTVAFIGSSGVGKSTLINRLIGREQLDTHEIRADDKGRHTTTRRELIPLENGGMVIDTPGMRELGLENADLSKTFTDIEVLAAHCKFRDCTHTKEPGCAVQQAIQEGSLGTDRLASYLKLQKEAQYDGLNFRELEAKKLNEMFKEVGGMKNARKSIREKDKRKLMR</sequence>
<dbReference type="InterPro" id="IPR010914">
    <property type="entry name" value="RsgA_GTPase_dom"/>
</dbReference>
<dbReference type="InterPro" id="IPR012340">
    <property type="entry name" value="NA-bd_OB-fold"/>
</dbReference>
<comment type="subcellular location">
    <subcellularLocation>
        <location evidence="10">Cytoplasm</location>
    </subcellularLocation>
</comment>
<dbReference type="GO" id="GO:0005525">
    <property type="term" value="F:GTP binding"/>
    <property type="evidence" value="ECO:0007669"/>
    <property type="project" value="UniProtKB-UniRule"/>
</dbReference>
<dbReference type="NCBIfam" id="TIGR00157">
    <property type="entry name" value="ribosome small subunit-dependent GTPase A"/>
    <property type="match status" value="1"/>
</dbReference>
<evidence type="ECO:0000256" key="1">
    <source>
        <dbReference type="ARBA" id="ARBA00022490"/>
    </source>
</evidence>
<comment type="function">
    <text evidence="10">One of several proteins that assist in the late maturation steps of the functional core of the 30S ribosomal subunit. Helps release RbfA from mature subunits. May play a role in the assembly of ribosomal proteins into the subunit. Circularly permuted GTPase that catalyzes slow GTP hydrolysis, GTPase activity is stimulated by the 30S ribosomal subunit.</text>
</comment>
<feature type="domain" description="CP-type G" evidence="12">
    <location>
        <begin position="104"/>
        <end position="260"/>
    </location>
</feature>
<evidence type="ECO:0000256" key="2">
    <source>
        <dbReference type="ARBA" id="ARBA00022517"/>
    </source>
</evidence>
<keyword evidence="7 10" id="KW-0862">Zinc</keyword>
<dbReference type="GO" id="GO:0042274">
    <property type="term" value="P:ribosomal small subunit biogenesis"/>
    <property type="evidence" value="ECO:0007669"/>
    <property type="project" value="UniProtKB-UniRule"/>
</dbReference>
<evidence type="ECO:0000256" key="4">
    <source>
        <dbReference type="ARBA" id="ARBA00022730"/>
    </source>
</evidence>
<keyword evidence="2 10" id="KW-0690">Ribosome biogenesis</keyword>
<evidence type="ECO:0000256" key="9">
    <source>
        <dbReference type="ARBA" id="ARBA00023134"/>
    </source>
</evidence>
<evidence type="ECO:0000259" key="12">
    <source>
        <dbReference type="PROSITE" id="PS51721"/>
    </source>
</evidence>
<keyword evidence="8 10" id="KW-0694">RNA-binding</keyword>
<evidence type="ECO:0000256" key="7">
    <source>
        <dbReference type="ARBA" id="ARBA00022833"/>
    </source>
</evidence>
<keyword evidence="5 10" id="KW-0547">Nucleotide-binding</keyword>
<dbReference type="InterPro" id="IPR027417">
    <property type="entry name" value="P-loop_NTPase"/>
</dbReference>
<dbReference type="PANTHER" id="PTHR32120">
    <property type="entry name" value="SMALL RIBOSOMAL SUBUNIT BIOGENESIS GTPASE RSGA"/>
    <property type="match status" value="1"/>
</dbReference>
<evidence type="ECO:0000259" key="11">
    <source>
        <dbReference type="PROSITE" id="PS50936"/>
    </source>
</evidence>
<dbReference type="PANTHER" id="PTHR32120:SF10">
    <property type="entry name" value="SMALL RIBOSOMAL SUBUNIT BIOGENESIS GTPASE RSGA"/>
    <property type="match status" value="1"/>
</dbReference>
<feature type="binding site" evidence="10">
    <location>
        <begin position="151"/>
        <end position="154"/>
    </location>
    <ligand>
        <name>GTP</name>
        <dbReference type="ChEBI" id="CHEBI:37565"/>
    </ligand>
</feature>
<comment type="caution">
    <text evidence="13">The sequence shown here is derived from an EMBL/GenBank/DDBJ whole genome shotgun (WGS) entry which is preliminary data.</text>
</comment>
<keyword evidence="4 10" id="KW-0699">rRNA-binding</keyword>
<feature type="binding site" evidence="10">
    <location>
        <position position="281"/>
    </location>
    <ligand>
        <name>Zn(2+)</name>
        <dbReference type="ChEBI" id="CHEBI:29105"/>
    </ligand>
</feature>
<evidence type="ECO:0000256" key="5">
    <source>
        <dbReference type="ARBA" id="ARBA00022741"/>
    </source>
</evidence>
<feature type="domain" description="EngC GTPase" evidence="11">
    <location>
        <begin position="112"/>
        <end position="258"/>
    </location>
</feature>
<evidence type="ECO:0000256" key="6">
    <source>
        <dbReference type="ARBA" id="ARBA00022801"/>
    </source>
</evidence>
<dbReference type="SUPFAM" id="SSF50249">
    <property type="entry name" value="Nucleic acid-binding proteins"/>
    <property type="match status" value="1"/>
</dbReference>
<name>A0A926DXY4_9FIRM</name>
<comment type="similarity">
    <text evidence="10">Belongs to the TRAFAC class YlqF/YawG GTPase family. RsgA subfamily.</text>
</comment>
<dbReference type="Gene3D" id="1.10.40.50">
    <property type="entry name" value="Probable gtpase engc, domain 3"/>
    <property type="match status" value="1"/>
</dbReference>
<gene>
    <name evidence="10 13" type="primary">rsgA</name>
    <name evidence="13" type="ORF">H8711_03230</name>
</gene>
<evidence type="ECO:0000313" key="13">
    <source>
        <dbReference type="EMBL" id="MBC8545953.1"/>
    </source>
</evidence>
<dbReference type="RefSeq" id="WP_249282107.1">
    <property type="nucleotide sequence ID" value="NZ_JACRST010000003.1"/>
</dbReference>
<dbReference type="InterPro" id="IPR004881">
    <property type="entry name" value="Ribosome_biogen_GTPase_RsgA"/>
</dbReference>
<feature type="binding site" evidence="10">
    <location>
        <position position="288"/>
    </location>
    <ligand>
        <name>Zn(2+)</name>
        <dbReference type="ChEBI" id="CHEBI:29105"/>
    </ligand>
</feature>
<accession>A0A926DXY4</accession>
<proteinExistence type="inferred from homology"/>
<dbReference type="PROSITE" id="PS50936">
    <property type="entry name" value="ENGC_GTPASE"/>
    <property type="match status" value="1"/>
</dbReference>
<dbReference type="GO" id="GO:0003924">
    <property type="term" value="F:GTPase activity"/>
    <property type="evidence" value="ECO:0007669"/>
    <property type="project" value="UniProtKB-UniRule"/>
</dbReference>
<reference evidence="13" key="1">
    <citation type="submission" date="2020-08" db="EMBL/GenBank/DDBJ databases">
        <title>Genome public.</title>
        <authorList>
            <person name="Liu C."/>
            <person name="Sun Q."/>
        </authorList>
    </citation>
    <scope>NUCLEOTIDE SEQUENCE</scope>
    <source>
        <strain evidence="13">NSJ-31</strain>
    </source>
</reference>
<evidence type="ECO:0000256" key="10">
    <source>
        <dbReference type="HAMAP-Rule" id="MF_01820"/>
    </source>
</evidence>
<dbReference type="GO" id="GO:0019843">
    <property type="term" value="F:rRNA binding"/>
    <property type="evidence" value="ECO:0007669"/>
    <property type="project" value="UniProtKB-KW"/>
</dbReference>
<keyword evidence="14" id="KW-1185">Reference proteome</keyword>
<dbReference type="Gene3D" id="3.40.50.300">
    <property type="entry name" value="P-loop containing nucleotide triphosphate hydrolases"/>
    <property type="match status" value="1"/>
</dbReference>
<keyword evidence="1 10" id="KW-0963">Cytoplasm</keyword>
<dbReference type="Proteomes" id="UP000653127">
    <property type="component" value="Unassembled WGS sequence"/>
</dbReference>
<evidence type="ECO:0000256" key="8">
    <source>
        <dbReference type="ARBA" id="ARBA00022884"/>
    </source>
</evidence>
<feature type="binding site" evidence="10">
    <location>
        <position position="294"/>
    </location>
    <ligand>
        <name>Zn(2+)</name>
        <dbReference type="ChEBI" id="CHEBI:29105"/>
    </ligand>
</feature>
<dbReference type="SUPFAM" id="SSF52540">
    <property type="entry name" value="P-loop containing nucleoside triphosphate hydrolases"/>
    <property type="match status" value="1"/>
</dbReference>
<keyword evidence="3 10" id="KW-0479">Metal-binding</keyword>